<dbReference type="CDD" id="cd20070">
    <property type="entry name" value="5TM_YidC_Alb3"/>
    <property type="match status" value="1"/>
</dbReference>
<dbReference type="NCBIfam" id="TIGR03592">
    <property type="entry name" value="yidC_oxa1_cterm"/>
    <property type="match status" value="1"/>
</dbReference>
<dbReference type="Proteomes" id="UP000178723">
    <property type="component" value="Unassembled WGS sequence"/>
</dbReference>
<sequence length="257" mass="28835">MVALYHTFFYQPLFNLLVFIYNTIAAHDLGIAIIVLTVLIRILLYPLSLKSIRAQKAMQDLQPKLEAIKKQFPGSKEKQAEATMKLYKEEKVNPLSSCLPLLLQLPFFIALFQIFNNSAKPENLSALYPFVVNPGALNQQGLWGMVNLGVPSPWLALLAGAAQFWQGHMLVRKKPAIKGEASKDEEFATIMNQQMTYVMPVVTVVIGWTFPAGLALYWFLTTLLLALQQWYIFHKDGHKDRAQKDAIIKPTDSGGAG</sequence>
<proteinExistence type="inferred from homology"/>
<evidence type="ECO:0000256" key="3">
    <source>
        <dbReference type="ARBA" id="ARBA00022475"/>
    </source>
</evidence>
<dbReference type="EMBL" id="MGEP01000056">
    <property type="protein sequence ID" value="OGL85945.1"/>
    <property type="molecule type" value="Genomic_DNA"/>
</dbReference>
<dbReference type="InterPro" id="IPR028055">
    <property type="entry name" value="YidC/Oxa/ALB_C"/>
</dbReference>
<evidence type="ECO:0000256" key="1">
    <source>
        <dbReference type="ARBA" id="ARBA00004651"/>
    </source>
</evidence>
<keyword evidence="4 9" id="KW-0812">Transmembrane</keyword>
<comment type="subcellular location">
    <subcellularLocation>
        <location evidence="1">Cell membrane</location>
        <topology evidence="1">Multi-pass membrane protein</topology>
    </subcellularLocation>
    <subcellularLocation>
        <location evidence="9">Membrane</location>
        <topology evidence="9">Multi-pass membrane protein</topology>
    </subcellularLocation>
</comment>
<feature type="transmembrane region" description="Helical" evidence="10">
    <location>
        <begin position="142"/>
        <end position="165"/>
    </location>
</feature>
<dbReference type="GO" id="GO:0051205">
    <property type="term" value="P:protein insertion into membrane"/>
    <property type="evidence" value="ECO:0007669"/>
    <property type="project" value="TreeGrafter"/>
</dbReference>
<evidence type="ECO:0000256" key="6">
    <source>
        <dbReference type="ARBA" id="ARBA00022989"/>
    </source>
</evidence>
<evidence type="ECO:0000256" key="10">
    <source>
        <dbReference type="SAM" id="Phobius"/>
    </source>
</evidence>
<dbReference type="PANTHER" id="PTHR12428">
    <property type="entry name" value="OXA1"/>
    <property type="match status" value="1"/>
</dbReference>
<evidence type="ECO:0000256" key="4">
    <source>
        <dbReference type="ARBA" id="ARBA00022692"/>
    </source>
</evidence>
<evidence type="ECO:0000256" key="5">
    <source>
        <dbReference type="ARBA" id="ARBA00022927"/>
    </source>
</evidence>
<keyword evidence="2" id="KW-0813">Transport</keyword>
<reference evidence="12 13" key="1">
    <citation type="journal article" date="2016" name="Nat. Commun.">
        <title>Thousands of microbial genomes shed light on interconnected biogeochemical processes in an aquifer system.</title>
        <authorList>
            <person name="Anantharaman K."/>
            <person name="Brown C.T."/>
            <person name="Hug L.A."/>
            <person name="Sharon I."/>
            <person name="Castelle C.J."/>
            <person name="Probst A.J."/>
            <person name="Thomas B.C."/>
            <person name="Singh A."/>
            <person name="Wilkins M.J."/>
            <person name="Karaoz U."/>
            <person name="Brodie E.L."/>
            <person name="Williams K.H."/>
            <person name="Hubbard S.S."/>
            <person name="Banfield J.F."/>
        </authorList>
    </citation>
    <scope>NUCLEOTIDE SEQUENCE [LARGE SCALE GENOMIC DNA]</scope>
</reference>
<feature type="transmembrane region" description="Helical" evidence="10">
    <location>
        <begin position="94"/>
        <end position="115"/>
    </location>
</feature>
<keyword evidence="5" id="KW-0653">Protein transport</keyword>
<keyword evidence="3" id="KW-1003">Cell membrane</keyword>
<keyword evidence="6 10" id="KW-1133">Transmembrane helix</keyword>
<dbReference type="AlphaFoldDB" id="A0A1F7V645"/>
<dbReference type="PANTHER" id="PTHR12428:SF65">
    <property type="entry name" value="CYTOCHROME C OXIDASE ASSEMBLY PROTEIN COX18, MITOCHONDRIAL"/>
    <property type="match status" value="1"/>
</dbReference>
<evidence type="ECO:0000259" key="11">
    <source>
        <dbReference type="Pfam" id="PF02096"/>
    </source>
</evidence>
<evidence type="ECO:0000313" key="12">
    <source>
        <dbReference type="EMBL" id="OGL85945.1"/>
    </source>
</evidence>
<protein>
    <recommendedName>
        <fullName evidence="11">Membrane insertase YidC/Oxa/ALB C-terminal domain-containing protein</fullName>
    </recommendedName>
</protein>
<keyword evidence="7 10" id="KW-0472">Membrane</keyword>
<dbReference type="GO" id="GO:0005886">
    <property type="term" value="C:plasma membrane"/>
    <property type="evidence" value="ECO:0007669"/>
    <property type="project" value="UniProtKB-SubCell"/>
</dbReference>
<feature type="transmembrane region" description="Helical" evidence="10">
    <location>
        <begin position="20"/>
        <end position="44"/>
    </location>
</feature>
<dbReference type="STRING" id="1802407.A3I40_00770"/>
<evidence type="ECO:0000256" key="9">
    <source>
        <dbReference type="RuleBase" id="RU003945"/>
    </source>
</evidence>
<name>A0A1F7V645_9BACT</name>
<dbReference type="InterPro" id="IPR001708">
    <property type="entry name" value="YidC/ALB3/OXA1/COX18"/>
</dbReference>
<feature type="transmembrane region" description="Helical" evidence="10">
    <location>
        <begin position="197"/>
        <end position="220"/>
    </location>
</feature>
<dbReference type="InterPro" id="IPR047196">
    <property type="entry name" value="YidC_ALB_C"/>
</dbReference>
<evidence type="ECO:0000256" key="2">
    <source>
        <dbReference type="ARBA" id="ARBA00022448"/>
    </source>
</evidence>
<dbReference type="GO" id="GO:0015031">
    <property type="term" value="P:protein transport"/>
    <property type="evidence" value="ECO:0007669"/>
    <property type="project" value="UniProtKB-KW"/>
</dbReference>
<evidence type="ECO:0000256" key="7">
    <source>
        <dbReference type="ARBA" id="ARBA00023136"/>
    </source>
</evidence>
<feature type="domain" description="Membrane insertase YidC/Oxa/ALB C-terminal" evidence="11">
    <location>
        <begin position="30"/>
        <end position="232"/>
    </location>
</feature>
<comment type="similarity">
    <text evidence="9">Belongs to the OXA1/ALB3/YidC family.</text>
</comment>
<accession>A0A1F7V645</accession>
<evidence type="ECO:0000256" key="8">
    <source>
        <dbReference type="ARBA" id="ARBA00023186"/>
    </source>
</evidence>
<evidence type="ECO:0000313" key="13">
    <source>
        <dbReference type="Proteomes" id="UP000178723"/>
    </source>
</evidence>
<organism evidence="12 13">
    <name type="scientific">Candidatus Uhrbacteria bacterium RIFCSPLOWO2_02_FULL_48_12</name>
    <dbReference type="NCBI Taxonomy" id="1802407"/>
    <lineage>
        <taxon>Bacteria</taxon>
        <taxon>Candidatus Uhriibacteriota</taxon>
    </lineage>
</organism>
<dbReference type="Pfam" id="PF02096">
    <property type="entry name" value="60KD_IMP"/>
    <property type="match status" value="1"/>
</dbReference>
<comment type="caution">
    <text evidence="12">The sequence shown here is derived from an EMBL/GenBank/DDBJ whole genome shotgun (WGS) entry which is preliminary data.</text>
</comment>
<dbReference type="GO" id="GO:0032977">
    <property type="term" value="F:membrane insertase activity"/>
    <property type="evidence" value="ECO:0007669"/>
    <property type="project" value="InterPro"/>
</dbReference>
<gene>
    <name evidence="12" type="ORF">A3I40_00770</name>
</gene>
<keyword evidence="8" id="KW-0143">Chaperone</keyword>